<organism evidence="1 2">
    <name type="scientific">Cohnella zeiphila</name>
    <dbReference type="NCBI Taxonomy" id="2761120"/>
    <lineage>
        <taxon>Bacteria</taxon>
        <taxon>Bacillati</taxon>
        <taxon>Bacillota</taxon>
        <taxon>Bacilli</taxon>
        <taxon>Bacillales</taxon>
        <taxon>Paenibacillaceae</taxon>
        <taxon>Cohnella</taxon>
    </lineage>
</organism>
<evidence type="ECO:0000313" key="2">
    <source>
        <dbReference type="Proteomes" id="UP000564644"/>
    </source>
</evidence>
<sequence>MARAESLSVTRCSLVVRAIDAWTGRPVTGSGIQVFLDGIGSKPVRTSDGSFAFLDVGRPSCELVVSSSTYLEERVAVDWAALPAASPVVVVSLLPGRLYPVPPAGSGVELTVRDSSGKPLAGVSVAALVDDEAAVRGRLADDRAVAGATSLRYVPGAVRLQEGDVVALREREGTPAEWCRIRSADAAECVLELSAPLTRSWKRGTRLLPAASTRSDADGTVVVPFRGRLPQSCEAEAQMVLNGRLVGARWPAGGGKVTKLPPVVWSED</sequence>
<dbReference type="EMBL" id="JACJVO010000051">
    <property type="protein sequence ID" value="MBB6735610.1"/>
    <property type="molecule type" value="Genomic_DNA"/>
</dbReference>
<proteinExistence type="predicted"/>
<reference evidence="1 2" key="1">
    <citation type="submission" date="2020-08" db="EMBL/GenBank/DDBJ databases">
        <title>Cohnella phylogeny.</title>
        <authorList>
            <person name="Dunlap C."/>
        </authorList>
    </citation>
    <scope>NUCLEOTIDE SEQUENCE [LARGE SCALE GENOMIC DNA]</scope>
    <source>
        <strain evidence="1 2">CBP 2801</strain>
    </source>
</reference>
<accession>A0A7X0VZD4</accession>
<dbReference type="Proteomes" id="UP000564644">
    <property type="component" value="Unassembled WGS sequence"/>
</dbReference>
<dbReference type="AlphaFoldDB" id="A0A7X0VZD4"/>
<gene>
    <name evidence="1" type="ORF">H7C18_32340</name>
</gene>
<keyword evidence="2" id="KW-1185">Reference proteome</keyword>
<protein>
    <submittedName>
        <fullName evidence="1">Uncharacterized protein</fullName>
    </submittedName>
</protein>
<name>A0A7X0VZD4_9BACL</name>
<dbReference type="RefSeq" id="WP_185133260.1">
    <property type="nucleotide sequence ID" value="NZ_JACJVO010000051.1"/>
</dbReference>
<comment type="caution">
    <text evidence="1">The sequence shown here is derived from an EMBL/GenBank/DDBJ whole genome shotgun (WGS) entry which is preliminary data.</text>
</comment>
<evidence type="ECO:0000313" key="1">
    <source>
        <dbReference type="EMBL" id="MBB6735610.1"/>
    </source>
</evidence>